<name>A0ABR3RW95_9PLEO</name>
<dbReference type="Proteomes" id="UP001521785">
    <property type="component" value="Unassembled WGS sequence"/>
</dbReference>
<sequence length="334" mass="37552">MPLKSDLTIDASKFDRSLNDKESTAFNKKLIQIWKDGPRWYEVGAAEYRKLRWEGKTPLPKPIVLPEGMNGTIPSRDTGREITYRIFKPASGVSKGVHLHIHGGGWVLQSEAYQDPYLRYMADNYEVTVWSVGYRLAPEDPWPAGVNDCYDAAEWLVDNAEKLYGGPLMFTGGESAGGHLAALVAFHLLETRPKFAFKGLLLHFGCYDMARFFPHVHHHELELVIDLDIMQAYIKALLPNTTHEERCDSSISPFYKDIRGLKLPPALFTCGSEDPLLDDTVMMGAKWGMWGNESVVKIYNGAPHGFIAFTRGVIKAVDEGLEDTVIFVKEKMAQ</sequence>
<dbReference type="SUPFAM" id="SSF53474">
    <property type="entry name" value="alpha/beta-Hydrolases"/>
    <property type="match status" value="1"/>
</dbReference>
<protein>
    <recommendedName>
        <fullName evidence="1">Alpha/beta hydrolase fold-3 domain-containing protein</fullName>
    </recommendedName>
</protein>
<dbReference type="Pfam" id="PF07859">
    <property type="entry name" value="Abhydrolase_3"/>
    <property type="match status" value="1"/>
</dbReference>
<dbReference type="EMBL" id="JAKJXO020000003">
    <property type="protein sequence ID" value="KAL1608369.1"/>
    <property type="molecule type" value="Genomic_DNA"/>
</dbReference>
<dbReference type="PANTHER" id="PTHR23025:SF3">
    <property type="entry name" value="HORMONE-SENSITIVE LIPASE"/>
    <property type="match status" value="1"/>
</dbReference>
<dbReference type="InterPro" id="IPR013094">
    <property type="entry name" value="AB_hydrolase_3"/>
</dbReference>
<evidence type="ECO:0000259" key="1">
    <source>
        <dbReference type="Pfam" id="PF07859"/>
    </source>
</evidence>
<gene>
    <name evidence="2" type="ORF">SLS60_003310</name>
</gene>
<dbReference type="PANTHER" id="PTHR23025">
    <property type="entry name" value="TRIACYLGLYCEROL LIPASE"/>
    <property type="match status" value="1"/>
</dbReference>
<dbReference type="InterPro" id="IPR029058">
    <property type="entry name" value="AB_hydrolase_fold"/>
</dbReference>
<dbReference type="Gene3D" id="3.40.50.1820">
    <property type="entry name" value="alpha/beta hydrolase"/>
    <property type="match status" value="1"/>
</dbReference>
<organism evidence="2 3">
    <name type="scientific">Paraconiothyrium brasiliense</name>
    <dbReference type="NCBI Taxonomy" id="300254"/>
    <lineage>
        <taxon>Eukaryota</taxon>
        <taxon>Fungi</taxon>
        <taxon>Dikarya</taxon>
        <taxon>Ascomycota</taxon>
        <taxon>Pezizomycotina</taxon>
        <taxon>Dothideomycetes</taxon>
        <taxon>Pleosporomycetidae</taxon>
        <taxon>Pleosporales</taxon>
        <taxon>Massarineae</taxon>
        <taxon>Didymosphaeriaceae</taxon>
        <taxon>Paraconiothyrium</taxon>
    </lineage>
</organism>
<reference evidence="2 3" key="1">
    <citation type="submission" date="2024-02" db="EMBL/GenBank/DDBJ databases">
        <title>De novo assembly and annotation of 12 fungi associated with fruit tree decline syndrome in Ontario, Canada.</title>
        <authorList>
            <person name="Sulman M."/>
            <person name="Ellouze W."/>
            <person name="Ilyukhin E."/>
        </authorList>
    </citation>
    <scope>NUCLEOTIDE SEQUENCE [LARGE SCALE GENOMIC DNA]</scope>
    <source>
        <strain evidence="2 3">M42-189</strain>
    </source>
</reference>
<evidence type="ECO:0000313" key="2">
    <source>
        <dbReference type="EMBL" id="KAL1608369.1"/>
    </source>
</evidence>
<proteinExistence type="predicted"/>
<comment type="caution">
    <text evidence="2">The sequence shown here is derived from an EMBL/GenBank/DDBJ whole genome shotgun (WGS) entry which is preliminary data.</text>
</comment>
<keyword evidence="3" id="KW-1185">Reference proteome</keyword>
<feature type="domain" description="Alpha/beta hydrolase fold-3" evidence="1">
    <location>
        <begin position="99"/>
        <end position="307"/>
    </location>
</feature>
<accession>A0ABR3RW95</accession>
<evidence type="ECO:0000313" key="3">
    <source>
        <dbReference type="Proteomes" id="UP001521785"/>
    </source>
</evidence>